<dbReference type="OrthoDB" id="893802at2"/>
<reference evidence="1 2" key="1">
    <citation type="submission" date="2019-06" db="EMBL/GenBank/DDBJ databases">
        <title>Flavobacteriaceae Paucihalobacterium erythroidium CWB-1, complete genome.</title>
        <authorList>
            <person name="Wu S."/>
        </authorList>
    </citation>
    <scope>NUCLEOTIDE SEQUENCE [LARGE SCALE GENOMIC DNA]</scope>
    <source>
        <strain evidence="1 2">CWB-1</strain>
    </source>
</reference>
<dbReference type="RefSeq" id="WP_140989477.1">
    <property type="nucleotide sequence ID" value="NZ_VHIQ01000002.1"/>
</dbReference>
<organism evidence="1 2">
    <name type="scientific">Paucihalobacter ruber</name>
    <dbReference type="NCBI Taxonomy" id="2567861"/>
    <lineage>
        <taxon>Bacteria</taxon>
        <taxon>Pseudomonadati</taxon>
        <taxon>Bacteroidota</taxon>
        <taxon>Flavobacteriia</taxon>
        <taxon>Flavobacteriales</taxon>
        <taxon>Flavobacteriaceae</taxon>
        <taxon>Paucihalobacter</taxon>
    </lineage>
</organism>
<accession>A0A506PMP6</accession>
<dbReference type="EMBL" id="VHIQ01000002">
    <property type="protein sequence ID" value="TPV35001.1"/>
    <property type="molecule type" value="Genomic_DNA"/>
</dbReference>
<comment type="caution">
    <text evidence="1">The sequence shown here is derived from an EMBL/GenBank/DDBJ whole genome shotgun (WGS) entry which is preliminary data.</text>
</comment>
<dbReference type="AlphaFoldDB" id="A0A506PMP6"/>
<proteinExistence type="predicted"/>
<keyword evidence="2" id="KW-1185">Reference proteome</keyword>
<evidence type="ECO:0008006" key="3">
    <source>
        <dbReference type="Google" id="ProtNLM"/>
    </source>
</evidence>
<gene>
    <name evidence="1" type="ORF">FJ651_05595</name>
</gene>
<protein>
    <recommendedName>
        <fullName evidence="3">Lipoprotein</fullName>
    </recommendedName>
</protein>
<dbReference type="Proteomes" id="UP000317332">
    <property type="component" value="Unassembled WGS sequence"/>
</dbReference>
<evidence type="ECO:0000313" key="1">
    <source>
        <dbReference type="EMBL" id="TPV35001.1"/>
    </source>
</evidence>
<sequence>MKKIFLLVLSLFVLNGCLPDDDDIRDISIEFLPIDSYEIPEEFHSGETYEITVGYTKPNDCYQFRDIFFAANGNERIVAVTNTIDNALNCDFSPVQDEATFNFLVNGFFDHYVFKLWQGRDNNGNDLYTIVEVPVVE</sequence>
<evidence type="ECO:0000313" key="2">
    <source>
        <dbReference type="Proteomes" id="UP000317332"/>
    </source>
</evidence>
<name>A0A506PMP6_9FLAO</name>